<dbReference type="InterPro" id="IPR036397">
    <property type="entry name" value="RNaseH_sf"/>
</dbReference>
<organism evidence="6 7">
    <name type="scientific">Colocasia esculenta</name>
    <name type="common">Wild taro</name>
    <name type="synonym">Arum esculentum</name>
    <dbReference type="NCBI Taxonomy" id="4460"/>
    <lineage>
        <taxon>Eukaryota</taxon>
        <taxon>Viridiplantae</taxon>
        <taxon>Streptophyta</taxon>
        <taxon>Embryophyta</taxon>
        <taxon>Tracheophyta</taxon>
        <taxon>Spermatophyta</taxon>
        <taxon>Magnoliopsida</taxon>
        <taxon>Liliopsida</taxon>
        <taxon>Araceae</taxon>
        <taxon>Aroideae</taxon>
        <taxon>Colocasieae</taxon>
        <taxon>Colocasia</taxon>
    </lineage>
</organism>
<reference evidence="6" key="1">
    <citation type="submission" date="2017-07" db="EMBL/GenBank/DDBJ databases">
        <title>Taro Niue Genome Assembly and Annotation.</title>
        <authorList>
            <person name="Atibalentja N."/>
            <person name="Keating K."/>
            <person name="Fields C.J."/>
        </authorList>
    </citation>
    <scope>NUCLEOTIDE SEQUENCE</scope>
    <source>
        <strain evidence="6">Niue_2</strain>
        <tissue evidence="6">Leaf</tissue>
    </source>
</reference>
<accession>A0A843X1C1</accession>
<dbReference type="GO" id="GO:0031047">
    <property type="term" value="P:regulatory ncRNA-mediated gene silencing"/>
    <property type="evidence" value="ECO:0007669"/>
    <property type="project" value="UniProtKB-KW"/>
</dbReference>
<dbReference type="AlphaFoldDB" id="A0A843X1C1"/>
<evidence type="ECO:0000313" key="6">
    <source>
        <dbReference type="EMBL" id="MQM14757.1"/>
    </source>
</evidence>
<dbReference type="InterPro" id="IPR045246">
    <property type="entry name" value="Piwi_ago-like"/>
</dbReference>
<evidence type="ECO:0000313" key="7">
    <source>
        <dbReference type="Proteomes" id="UP000652761"/>
    </source>
</evidence>
<dbReference type="Pfam" id="PF02171">
    <property type="entry name" value="Piwi"/>
    <property type="match status" value="1"/>
</dbReference>
<dbReference type="SUPFAM" id="SSF101690">
    <property type="entry name" value="PAZ domain"/>
    <property type="match status" value="1"/>
</dbReference>
<keyword evidence="2" id="KW-0943">RNA-mediated gene silencing</keyword>
<feature type="compositionally biased region" description="Gly residues" evidence="3">
    <location>
        <begin position="72"/>
        <end position="123"/>
    </location>
</feature>
<dbReference type="PROSITE" id="PS50822">
    <property type="entry name" value="PIWI"/>
    <property type="match status" value="1"/>
</dbReference>
<feature type="domain" description="PAZ" evidence="4">
    <location>
        <begin position="468"/>
        <end position="580"/>
    </location>
</feature>
<feature type="compositionally biased region" description="Gly residues" evidence="3">
    <location>
        <begin position="194"/>
        <end position="218"/>
    </location>
</feature>
<comment type="similarity">
    <text evidence="1">Belongs to the argonaute family. Ago subfamily.</text>
</comment>
<dbReference type="InterPro" id="IPR012337">
    <property type="entry name" value="RNaseH-like_sf"/>
</dbReference>
<dbReference type="InterPro" id="IPR003165">
    <property type="entry name" value="Piwi"/>
</dbReference>
<dbReference type="Pfam" id="PF08699">
    <property type="entry name" value="ArgoL1"/>
    <property type="match status" value="1"/>
</dbReference>
<dbReference type="OrthoDB" id="10252740at2759"/>
<dbReference type="InterPro" id="IPR003100">
    <property type="entry name" value="PAZ_dom"/>
</dbReference>
<dbReference type="Pfam" id="PF16486">
    <property type="entry name" value="ArgoN"/>
    <property type="match status" value="1"/>
</dbReference>
<name>A0A843X1C1_COLES</name>
<dbReference type="SMART" id="SM01163">
    <property type="entry name" value="DUF1785"/>
    <property type="match status" value="1"/>
</dbReference>
<protein>
    <recommendedName>
        <fullName evidence="8">Argonaute 2</fullName>
    </recommendedName>
</protein>
<dbReference type="CDD" id="cd02846">
    <property type="entry name" value="PAZ_argonaute_like"/>
    <property type="match status" value="1"/>
</dbReference>
<dbReference type="Proteomes" id="UP000652761">
    <property type="component" value="Unassembled WGS sequence"/>
</dbReference>
<dbReference type="Pfam" id="PF02170">
    <property type="entry name" value="PAZ"/>
    <property type="match status" value="1"/>
</dbReference>
<sequence>MDHLSIGKTLDWTRDFLSRPPAQGAERRWWYKVECIVVVGLQRGGEGGQGRTGMEHQRRGRGGGRRGQQGQARGGGGRGEGWLQQGGRGGGGGRGEGLLQQGGRGGGGRGEGWLQQGGRGDGGASAWQQVGQPGAPGGWRPTTDAAVSTGGAPPPTWVARAAGGPAPQVRPAAGPGGERPSGGAPSQGWVARPAGGGGGAGGRGGRSAGGGRGDGRGWSGEHPVAGPVPASLSSVNVTVDSVASDLGRLDISSSSAGQPTVSVAGRFVPIQRPDRGGLMGADNPIRLRVNHFLLNFDDRMNIYHYDISVKSEKMPEGGADVEISKRDFLAIKTELFNVNASQFQVRTVASDGVRDLFIPRRVPEGDFNVVVRGQTYHVTLKLQKLIPMKEFRQPHCPRDILHGLDVIMRENASRGRISVGRNFFSDEGRDLGMGIVALSGFQQSVKSTEYGPVLNVDQSVMAFHKPMMILDYLKETCRLTFNENTRLDVRNRKFVKEALHNLKVEVIHRAARKKYTIFGLTEPETNMITFRDDQSERNFRLVDYYAEKYGFEIKFKQLPCLKLSRTKENYVPMELCKLAEGQIYPKDRLPKVKNQTLREMAMSRPQDRVNMILGMINSANGPARGDMLKEFSISVSRDMAKVTGRILERPVLKLSDMHGRPCQFQIWNNDCQWNLLKHKVALGKRIEHWGIADFSLSANPRHQELRIESFVPKLVKRCCDLGILMNPKPAFVRRHSMDILSYPYKIKEILNKVKQETGGHLQILICPMADKHDGYKSLKLIAETEVGILTQCCLSSPANEGKDQYLANLGLKMNAKLGGSNIELFDGLPCLGNTSSPFMFIGADVNHPRSHDITSPSIAAVVATVNWPASNSYISKVQAQPHRKENIVNIGSLCRELIDKYSHVNKTKPQKIIYFRDGVSDSQFDMVLNGELTDIKDAIESDGYKPTITVVVAQKRHQTRLFPEDRSGPCNTRTGNVPPGTVVDTGIVAPHLFNFYLCSHNGILGTSKPTHYYVLWDEHRFTSDELQKLTYDLCFTFNRCTKPVSLVPPVYYADLLAYRGRQYYEALVSSHDSSSSSSSSSSNFPSSFDSNKFPEVLTRIENAMIPSVPRKRGSRSVQSKS</sequence>
<dbReference type="PANTHER" id="PTHR22891">
    <property type="entry name" value="EUKARYOTIC TRANSLATION INITIATION FACTOR 2C"/>
    <property type="match status" value="1"/>
</dbReference>
<dbReference type="SUPFAM" id="SSF53098">
    <property type="entry name" value="Ribonuclease H-like"/>
    <property type="match status" value="1"/>
</dbReference>
<dbReference type="InterPro" id="IPR014811">
    <property type="entry name" value="ArgoL1"/>
</dbReference>
<dbReference type="Gene3D" id="3.40.50.2300">
    <property type="match status" value="1"/>
</dbReference>
<dbReference type="SMART" id="SM00950">
    <property type="entry name" value="Piwi"/>
    <property type="match status" value="1"/>
</dbReference>
<evidence type="ECO:0000256" key="3">
    <source>
        <dbReference type="SAM" id="MobiDB-lite"/>
    </source>
</evidence>
<dbReference type="InterPro" id="IPR036085">
    <property type="entry name" value="PAZ_dom_sf"/>
</dbReference>
<keyword evidence="7" id="KW-1185">Reference proteome</keyword>
<gene>
    <name evidence="6" type="ORF">Taro_047689</name>
</gene>
<dbReference type="EMBL" id="NMUH01006220">
    <property type="protein sequence ID" value="MQM14757.1"/>
    <property type="molecule type" value="Genomic_DNA"/>
</dbReference>
<dbReference type="InterPro" id="IPR032474">
    <property type="entry name" value="Argonaute_N"/>
</dbReference>
<proteinExistence type="inferred from homology"/>
<evidence type="ECO:0000259" key="4">
    <source>
        <dbReference type="PROSITE" id="PS50821"/>
    </source>
</evidence>
<dbReference type="CDD" id="cd04657">
    <property type="entry name" value="Piwi_ago-like"/>
    <property type="match status" value="1"/>
</dbReference>
<dbReference type="GO" id="GO:0003723">
    <property type="term" value="F:RNA binding"/>
    <property type="evidence" value="ECO:0007669"/>
    <property type="project" value="InterPro"/>
</dbReference>
<evidence type="ECO:0000256" key="2">
    <source>
        <dbReference type="ARBA" id="ARBA00023158"/>
    </source>
</evidence>
<feature type="region of interest" description="Disordered" evidence="3">
    <location>
        <begin position="44"/>
        <end position="231"/>
    </location>
</feature>
<evidence type="ECO:0000259" key="5">
    <source>
        <dbReference type="PROSITE" id="PS50822"/>
    </source>
</evidence>
<evidence type="ECO:0000256" key="1">
    <source>
        <dbReference type="ARBA" id="ARBA00008201"/>
    </source>
</evidence>
<dbReference type="PROSITE" id="PS50821">
    <property type="entry name" value="PAZ"/>
    <property type="match status" value="1"/>
</dbReference>
<dbReference type="SMART" id="SM00949">
    <property type="entry name" value="PAZ"/>
    <property type="match status" value="1"/>
</dbReference>
<dbReference type="Gene3D" id="3.30.420.10">
    <property type="entry name" value="Ribonuclease H-like superfamily/Ribonuclease H"/>
    <property type="match status" value="1"/>
</dbReference>
<comment type="caution">
    <text evidence="6">The sequence shown here is derived from an EMBL/GenBank/DDBJ whole genome shotgun (WGS) entry which is preliminary data.</text>
</comment>
<feature type="domain" description="Piwi" evidence="5">
    <location>
        <begin position="763"/>
        <end position="1065"/>
    </location>
</feature>
<dbReference type="Gene3D" id="2.170.260.10">
    <property type="entry name" value="paz domain"/>
    <property type="match status" value="1"/>
</dbReference>
<evidence type="ECO:0008006" key="8">
    <source>
        <dbReference type="Google" id="ProtNLM"/>
    </source>
</evidence>